<accession>A0A818YIC5</accession>
<dbReference type="Proteomes" id="UP000663842">
    <property type="component" value="Unassembled WGS sequence"/>
</dbReference>
<evidence type="ECO:0000259" key="1">
    <source>
        <dbReference type="PROSITE" id="PS50304"/>
    </source>
</evidence>
<reference evidence="2" key="1">
    <citation type="submission" date="2021-02" db="EMBL/GenBank/DDBJ databases">
        <authorList>
            <person name="Nowell W R."/>
        </authorList>
    </citation>
    <scope>NUCLEOTIDE SEQUENCE</scope>
</reference>
<dbReference type="InterPro" id="IPR050621">
    <property type="entry name" value="Tudor_domain_containing"/>
</dbReference>
<gene>
    <name evidence="2" type="ORF">UXM345_LOCUS2338</name>
</gene>
<comment type="caution">
    <text evidence="2">The sequence shown here is derived from an EMBL/GenBank/DDBJ whole genome shotgun (WGS) entry which is preliminary data.</text>
</comment>
<evidence type="ECO:0000313" key="3">
    <source>
        <dbReference type="Proteomes" id="UP000663842"/>
    </source>
</evidence>
<organism evidence="2 3">
    <name type="scientific">Rotaria magnacalcarata</name>
    <dbReference type="NCBI Taxonomy" id="392030"/>
    <lineage>
        <taxon>Eukaryota</taxon>
        <taxon>Metazoa</taxon>
        <taxon>Spiralia</taxon>
        <taxon>Gnathifera</taxon>
        <taxon>Rotifera</taxon>
        <taxon>Eurotatoria</taxon>
        <taxon>Bdelloidea</taxon>
        <taxon>Philodinida</taxon>
        <taxon>Philodinidae</taxon>
        <taxon>Rotaria</taxon>
    </lineage>
</organism>
<dbReference type="Pfam" id="PF00567">
    <property type="entry name" value="TUDOR"/>
    <property type="match status" value="1"/>
</dbReference>
<dbReference type="Gene3D" id="2.30.30.140">
    <property type="match status" value="1"/>
</dbReference>
<dbReference type="SUPFAM" id="SSF63748">
    <property type="entry name" value="Tudor/PWWP/MBT"/>
    <property type="match status" value="1"/>
</dbReference>
<feature type="domain" description="Tudor" evidence="1">
    <location>
        <begin position="167"/>
        <end position="227"/>
    </location>
</feature>
<dbReference type="PROSITE" id="PS50304">
    <property type="entry name" value="TUDOR"/>
    <property type="match status" value="1"/>
</dbReference>
<evidence type="ECO:0000313" key="2">
    <source>
        <dbReference type="EMBL" id="CAF3757037.1"/>
    </source>
</evidence>
<dbReference type="PANTHER" id="PTHR22948">
    <property type="entry name" value="TUDOR DOMAIN CONTAINING PROTEIN"/>
    <property type="match status" value="1"/>
</dbReference>
<dbReference type="Gene3D" id="2.40.50.90">
    <property type="match status" value="1"/>
</dbReference>
<dbReference type="InterPro" id="IPR035437">
    <property type="entry name" value="SNase_OB-fold_sf"/>
</dbReference>
<protein>
    <recommendedName>
        <fullName evidence="1">Tudor domain-containing protein</fullName>
    </recommendedName>
</protein>
<dbReference type="InterPro" id="IPR002999">
    <property type="entry name" value="Tudor"/>
</dbReference>
<dbReference type="AlphaFoldDB" id="A0A818YIC5"/>
<dbReference type="EMBL" id="CAJOBF010000140">
    <property type="protein sequence ID" value="CAF3757037.1"/>
    <property type="molecule type" value="Genomic_DNA"/>
</dbReference>
<sequence length="348" mass="40547">MENGEFHRVHILRIDGHNCIFFIMNDRFIDRVFIKKSSEYKQFILSPSTELADSGVVSRITPLSSINDNKPQINHYDNNYDDDDELLTAENQNLSFQLITISKPILEYKKCEEYVQYSNCLITHLDHPSAIFMQTPDDGSAFQQMHQDMNRYYMNNLNEYANLSTNSFEIGNFCIAYSSQYFEFFRARILNIDHSNKQCLIIYVDFGNSEWIHIKGIRPLHVEFAKLKIQSIPVTLSHILPKRDPQTGTISWNTNIGKRCTRRLRRLLIKPDGEPLLFVSLTLLSNESWWPLSFVDIKIDGQDLADMLDNDGFARLTRNNKDIKMTYPTFGTHPSEHLIFGIQRSKQC</sequence>
<dbReference type="PANTHER" id="PTHR22948:SF29">
    <property type="entry name" value="FI02030P-RELATED"/>
    <property type="match status" value="1"/>
</dbReference>
<name>A0A818YIC5_9BILA</name>
<dbReference type="CDD" id="cd20379">
    <property type="entry name" value="Tudor_dTUD-like"/>
    <property type="match status" value="1"/>
</dbReference>
<proteinExistence type="predicted"/>
<dbReference type="SMART" id="SM00333">
    <property type="entry name" value="TUDOR"/>
    <property type="match status" value="1"/>
</dbReference>